<dbReference type="RefSeq" id="WP_140998318.1">
    <property type="nucleotide sequence ID" value="NZ_VDCZ01000009.1"/>
</dbReference>
<proteinExistence type="predicted"/>
<gene>
    <name evidence="2" type="ORF">GOQ30_12325</name>
</gene>
<organism evidence="2 3">
    <name type="scientific">Flavobacterium profundi</name>
    <dbReference type="NCBI Taxonomy" id="1774945"/>
    <lineage>
        <taxon>Bacteria</taxon>
        <taxon>Pseudomonadati</taxon>
        <taxon>Bacteroidota</taxon>
        <taxon>Flavobacteriia</taxon>
        <taxon>Flavobacteriales</taxon>
        <taxon>Flavobacteriaceae</taxon>
        <taxon>Flavobacterium</taxon>
    </lineage>
</organism>
<evidence type="ECO:0000313" key="3">
    <source>
        <dbReference type="Proteomes" id="UP000431264"/>
    </source>
</evidence>
<evidence type="ECO:0000259" key="1">
    <source>
        <dbReference type="PROSITE" id="PS51819"/>
    </source>
</evidence>
<comment type="caution">
    <text evidence="2">The sequence shown here is derived from an EMBL/GenBank/DDBJ whole genome shotgun (WGS) entry which is preliminary data.</text>
</comment>
<name>A0A6I4ISW6_9FLAO</name>
<dbReference type="PROSITE" id="PS51819">
    <property type="entry name" value="VOC"/>
    <property type="match status" value="1"/>
</dbReference>
<dbReference type="SUPFAM" id="SSF54593">
    <property type="entry name" value="Glyoxalase/Bleomycin resistance protein/Dihydroxybiphenyl dioxygenase"/>
    <property type="match status" value="1"/>
</dbReference>
<dbReference type="Gene3D" id="3.30.720.120">
    <property type="match status" value="1"/>
</dbReference>
<accession>A0A6I4ISW6</accession>
<dbReference type="PANTHER" id="PTHR34109">
    <property type="entry name" value="BNAUNNG04460D PROTEIN-RELATED"/>
    <property type="match status" value="1"/>
</dbReference>
<dbReference type="OrthoDB" id="9795306at2"/>
<dbReference type="AlphaFoldDB" id="A0A6I4ISW6"/>
<dbReference type="PANTHER" id="PTHR34109:SF1">
    <property type="entry name" value="VOC DOMAIN-CONTAINING PROTEIN"/>
    <property type="match status" value="1"/>
</dbReference>
<dbReference type="InterPro" id="IPR037523">
    <property type="entry name" value="VOC_core"/>
</dbReference>
<keyword evidence="3" id="KW-1185">Reference proteome</keyword>
<reference evidence="3" key="1">
    <citation type="submission" date="2019-05" db="EMBL/GenBank/DDBJ databases">
        <title>Flavobacterium profundi sp. nov., isolated from a deep-sea seamount.</title>
        <authorList>
            <person name="Zhang D.-C."/>
        </authorList>
    </citation>
    <scope>NUCLEOTIDE SEQUENCE [LARGE SCALE GENOMIC DNA]</scope>
    <source>
        <strain evidence="3">TP390</strain>
    </source>
</reference>
<sequence length="127" mass="14465">MKTYKPENYNSLSPYLIVDEAQKLVDLLKIVFNATTLRRFDHENGTIAHIELQIEDSVLMISNSTETYKAHTTMLHVYVPNTIDTYQKAIAQGCQSIEAPIRKEGDSDLRGSFYDFAGNYWAIGTQQ</sequence>
<dbReference type="EMBL" id="WQLW01000009">
    <property type="protein sequence ID" value="MVO09948.1"/>
    <property type="molecule type" value="Genomic_DNA"/>
</dbReference>
<evidence type="ECO:0000313" key="2">
    <source>
        <dbReference type="EMBL" id="MVO09948.1"/>
    </source>
</evidence>
<protein>
    <submittedName>
        <fullName evidence="2">VOC family protein</fullName>
    </submittedName>
</protein>
<dbReference type="InterPro" id="IPR029068">
    <property type="entry name" value="Glyas_Bleomycin-R_OHBP_Dase"/>
</dbReference>
<feature type="domain" description="VOC" evidence="1">
    <location>
        <begin position="8"/>
        <end position="126"/>
    </location>
</feature>
<dbReference type="Proteomes" id="UP000431264">
    <property type="component" value="Unassembled WGS sequence"/>
</dbReference>